<reference evidence="2 3" key="1">
    <citation type="journal article" date="2018" name="PLoS Genet.">
        <title>Population sequencing reveals clonal diversity and ancestral inbreeding in the grapevine cultivar Chardonnay.</title>
        <authorList>
            <person name="Roach M.J."/>
            <person name="Johnson D.L."/>
            <person name="Bohlmann J."/>
            <person name="van Vuuren H.J."/>
            <person name="Jones S.J."/>
            <person name="Pretorius I.S."/>
            <person name="Schmidt S.A."/>
            <person name="Borneman A.R."/>
        </authorList>
    </citation>
    <scope>NUCLEOTIDE SEQUENCE [LARGE SCALE GENOMIC DNA]</scope>
    <source>
        <strain evidence="3">cv. Chardonnay</strain>
        <tissue evidence="2">Leaf</tissue>
    </source>
</reference>
<evidence type="ECO:0000313" key="2">
    <source>
        <dbReference type="EMBL" id="RVW88142.1"/>
    </source>
</evidence>
<gene>
    <name evidence="2" type="ORF">CK203_042879</name>
</gene>
<name>A0A438HUK4_VITVI</name>
<sequence>MAEDNLFQGLPPPSATPPSSNSQLPTTTTTTTTARGSGKRLRFKTMTDVSEKQILDAMQKIASHIKNLTKFAKASKLAIQLIQAGNVKPGLVITSLPYLKPQCHHQLLVLILLFEQSTMHYSRQHKI</sequence>
<dbReference type="AlphaFoldDB" id="A0A438HUK4"/>
<organism evidence="2 3">
    <name type="scientific">Vitis vinifera</name>
    <name type="common">Grape</name>
    <dbReference type="NCBI Taxonomy" id="29760"/>
    <lineage>
        <taxon>Eukaryota</taxon>
        <taxon>Viridiplantae</taxon>
        <taxon>Streptophyta</taxon>
        <taxon>Embryophyta</taxon>
        <taxon>Tracheophyta</taxon>
        <taxon>Spermatophyta</taxon>
        <taxon>Magnoliopsida</taxon>
        <taxon>eudicotyledons</taxon>
        <taxon>Gunneridae</taxon>
        <taxon>Pentapetalae</taxon>
        <taxon>rosids</taxon>
        <taxon>Vitales</taxon>
        <taxon>Vitaceae</taxon>
        <taxon>Viteae</taxon>
        <taxon>Vitis</taxon>
    </lineage>
</organism>
<evidence type="ECO:0000256" key="1">
    <source>
        <dbReference type="SAM" id="MobiDB-lite"/>
    </source>
</evidence>
<comment type="caution">
    <text evidence="2">The sequence shown here is derived from an EMBL/GenBank/DDBJ whole genome shotgun (WGS) entry which is preliminary data.</text>
</comment>
<protein>
    <submittedName>
        <fullName evidence="2">Uncharacterized protein</fullName>
    </submittedName>
</protein>
<dbReference type="PANTHER" id="PTHR36749:SF1">
    <property type="entry name" value="F7O18.3 PROTEIN"/>
    <property type="match status" value="1"/>
</dbReference>
<proteinExistence type="predicted"/>
<dbReference type="Proteomes" id="UP000288805">
    <property type="component" value="Unassembled WGS sequence"/>
</dbReference>
<dbReference type="PANTHER" id="PTHR36749">
    <property type="entry name" value="F7O18.3 PROTEIN"/>
    <property type="match status" value="1"/>
</dbReference>
<evidence type="ECO:0000313" key="3">
    <source>
        <dbReference type="Proteomes" id="UP000288805"/>
    </source>
</evidence>
<accession>A0A438HUK4</accession>
<feature type="compositionally biased region" description="Low complexity" evidence="1">
    <location>
        <begin position="17"/>
        <end position="33"/>
    </location>
</feature>
<dbReference type="EMBL" id="QGNW01000176">
    <property type="protein sequence ID" value="RVW88142.1"/>
    <property type="molecule type" value="Genomic_DNA"/>
</dbReference>
<feature type="region of interest" description="Disordered" evidence="1">
    <location>
        <begin position="1"/>
        <end position="41"/>
    </location>
</feature>